<evidence type="ECO:0000256" key="1">
    <source>
        <dbReference type="ARBA" id="ARBA00022714"/>
    </source>
</evidence>
<dbReference type="Pfam" id="PF01799">
    <property type="entry name" value="Fer2_2"/>
    <property type="match status" value="1"/>
</dbReference>
<dbReference type="InterPro" id="IPR051452">
    <property type="entry name" value="Diverse_Oxidoreductases"/>
</dbReference>
<protein>
    <submittedName>
        <fullName evidence="6">(2Fe-2S)-binding protein</fullName>
    </submittedName>
</protein>
<dbReference type="InterPro" id="IPR002888">
    <property type="entry name" value="2Fe-2S-bd"/>
</dbReference>
<dbReference type="PROSITE" id="PS51085">
    <property type="entry name" value="2FE2S_FER_2"/>
    <property type="match status" value="1"/>
</dbReference>
<evidence type="ECO:0000259" key="5">
    <source>
        <dbReference type="PROSITE" id="PS51085"/>
    </source>
</evidence>
<dbReference type="InterPro" id="IPR036884">
    <property type="entry name" value="2Fe-2S-bd_dom_sf"/>
</dbReference>
<dbReference type="Proteomes" id="UP000572377">
    <property type="component" value="Unassembled WGS sequence"/>
</dbReference>
<dbReference type="Gene3D" id="1.10.150.120">
    <property type="entry name" value="[2Fe-2S]-binding domain"/>
    <property type="match status" value="1"/>
</dbReference>
<dbReference type="InterPro" id="IPR036010">
    <property type="entry name" value="2Fe-2S_ferredoxin-like_sf"/>
</dbReference>
<keyword evidence="1" id="KW-0001">2Fe-2S</keyword>
<evidence type="ECO:0000256" key="4">
    <source>
        <dbReference type="ARBA" id="ARBA00023014"/>
    </source>
</evidence>
<dbReference type="EMBL" id="JABFBC010000002">
    <property type="protein sequence ID" value="NNU81091.1"/>
    <property type="molecule type" value="Genomic_DNA"/>
</dbReference>
<evidence type="ECO:0000313" key="6">
    <source>
        <dbReference type="EMBL" id="NNU81091.1"/>
    </source>
</evidence>
<reference evidence="6 7" key="1">
    <citation type="submission" date="2020-05" db="EMBL/GenBank/DDBJ databases">
        <title>Gimesia benthica sp. nov., a novel planctomycete isolated from a deep-sea water sample of the Northwest Indian Ocean.</title>
        <authorList>
            <person name="Wang J."/>
            <person name="Ruan C."/>
            <person name="Song L."/>
            <person name="Zhu Y."/>
            <person name="Li A."/>
            <person name="Zheng X."/>
            <person name="Wang L."/>
            <person name="Lu Z."/>
            <person name="Huang Y."/>
            <person name="Du W."/>
            <person name="Zhou Y."/>
            <person name="Huang L."/>
            <person name="Dai X."/>
        </authorList>
    </citation>
    <scope>NUCLEOTIDE SEQUENCE [LARGE SCALE GENOMIC DNA]</scope>
    <source>
        <strain evidence="6 7">YYQ-30</strain>
    </source>
</reference>
<sequence>MGKGSAVKLKINGREHEIDADPDTPLAYVLREDLGLKGTKIGCGLEQCGACAVLVDGRVELSCTSPAASFEGREIVTVEGLADTDTGARVQRAFVAAGAAQCGYCTSGLVVAVTALLDGGGKPDRARTAAALTPHLCRCGSHPRVFAAVEMAAEGEA</sequence>
<evidence type="ECO:0000256" key="2">
    <source>
        <dbReference type="ARBA" id="ARBA00022723"/>
    </source>
</evidence>
<proteinExistence type="predicted"/>
<keyword evidence="4" id="KW-0411">Iron-sulfur</keyword>
<dbReference type="InterPro" id="IPR012675">
    <property type="entry name" value="Beta-grasp_dom_sf"/>
</dbReference>
<dbReference type="SUPFAM" id="SSF54292">
    <property type="entry name" value="2Fe-2S ferredoxin-like"/>
    <property type="match status" value="1"/>
</dbReference>
<keyword evidence="7" id="KW-1185">Reference proteome</keyword>
<dbReference type="CDD" id="cd00207">
    <property type="entry name" value="fer2"/>
    <property type="match status" value="1"/>
</dbReference>
<dbReference type="AlphaFoldDB" id="A0A849L4L6"/>
<gene>
    <name evidence="6" type="ORF">HMH01_11655</name>
</gene>
<dbReference type="GO" id="GO:0051537">
    <property type="term" value="F:2 iron, 2 sulfur cluster binding"/>
    <property type="evidence" value="ECO:0007669"/>
    <property type="project" value="UniProtKB-KW"/>
</dbReference>
<organism evidence="6 7">
    <name type="scientific">Halovulum dunhuangense</name>
    <dbReference type="NCBI Taxonomy" id="1505036"/>
    <lineage>
        <taxon>Bacteria</taxon>
        <taxon>Pseudomonadati</taxon>
        <taxon>Pseudomonadota</taxon>
        <taxon>Alphaproteobacteria</taxon>
        <taxon>Rhodobacterales</taxon>
        <taxon>Paracoccaceae</taxon>
        <taxon>Halovulum</taxon>
    </lineage>
</organism>
<dbReference type="PANTHER" id="PTHR44379">
    <property type="entry name" value="OXIDOREDUCTASE WITH IRON-SULFUR SUBUNIT"/>
    <property type="match status" value="1"/>
</dbReference>
<feature type="domain" description="2Fe-2S ferredoxin-type" evidence="5">
    <location>
        <begin position="5"/>
        <end position="81"/>
    </location>
</feature>
<dbReference type="PANTHER" id="PTHR44379:SF6">
    <property type="entry name" value="BLR6046 PROTEIN"/>
    <property type="match status" value="1"/>
</dbReference>
<accession>A0A849L4L6</accession>
<keyword evidence="2" id="KW-0479">Metal-binding</keyword>
<comment type="caution">
    <text evidence="6">The sequence shown here is derived from an EMBL/GenBank/DDBJ whole genome shotgun (WGS) entry which is preliminary data.</text>
</comment>
<dbReference type="Pfam" id="PF00111">
    <property type="entry name" value="Fer2"/>
    <property type="match status" value="1"/>
</dbReference>
<evidence type="ECO:0000256" key="3">
    <source>
        <dbReference type="ARBA" id="ARBA00023004"/>
    </source>
</evidence>
<dbReference type="InterPro" id="IPR001041">
    <property type="entry name" value="2Fe-2S_ferredoxin-type"/>
</dbReference>
<dbReference type="SUPFAM" id="SSF47741">
    <property type="entry name" value="CO dehydrogenase ISP C-domain like"/>
    <property type="match status" value="1"/>
</dbReference>
<dbReference type="GO" id="GO:0016491">
    <property type="term" value="F:oxidoreductase activity"/>
    <property type="evidence" value="ECO:0007669"/>
    <property type="project" value="InterPro"/>
</dbReference>
<dbReference type="GO" id="GO:0046872">
    <property type="term" value="F:metal ion binding"/>
    <property type="evidence" value="ECO:0007669"/>
    <property type="project" value="UniProtKB-KW"/>
</dbReference>
<evidence type="ECO:0000313" key="7">
    <source>
        <dbReference type="Proteomes" id="UP000572377"/>
    </source>
</evidence>
<name>A0A849L4L6_9RHOB</name>
<dbReference type="Gene3D" id="3.10.20.30">
    <property type="match status" value="1"/>
</dbReference>
<keyword evidence="3" id="KW-0408">Iron</keyword>